<keyword evidence="2" id="KW-1133">Transmembrane helix</keyword>
<feature type="transmembrane region" description="Helical" evidence="2">
    <location>
        <begin position="514"/>
        <end position="534"/>
    </location>
</feature>
<keyword evidence="2" id="KW-0472">Membrane</keyword>
<dbReference type="AlphaFoldDB" id="A0A0S4ISB1"/>
<name>A0A0S4ISB1_BODSA</name>
<dbReference type="VEuPathDB" id="TriTrypDB:BSAL_57870"/>
<dbReference type="Proteomes" id="UP000051952">
    <property type="component" value="Unassembled WGS sequence"/>
</dbReference>
<evidence type="ECO:0000256" key="2">
    <source>
        <dbReference type="SAM" id="Phobius"/>
    </source>
</evidence>
<feature type="region of interest" description="Disordered" evidence="1">
    <location>
        <begin position="708"/>
        <end position="816"/>
    </location>
</feature>
<feature type="compositionally biased region" description="Low complexity" evidence="1">
    <location>
        <begin position="743"/>
        <end position="754"/>
    </location>
</feature>
<keyword evidence="4" id="KW-1185">Reference proteome</keyword>
<protein>
    <submittedName>
        <fullName evidence="3">Transmembrane protein, putative</fullName>
    </submittedName>
</protein>
<proteinExistence type="predicted"/>
<feature type="transmembrane region" description="Helical" evidence="2">
    <location>
        <begin position="445"/>
        <end position="465"/>
    </location>
</feature>
<feature type="region of interest" description="Disordered" evidence="1">
    <location>
        <begin position="272"/>
        <end position="291"/>
    </location>
</feature>
<accession>A0A0S4ISB1</accession>
<feature type="transmembrane region" description="Helical" evidence="2">
    <location>
        <begin position="406"/>
        <end position="425"/>
    </location>
</feature>
<evidence type="ECO:0000313" key="4">
    <source>
        <dbReference type="Proteomes" id="UP000051952"/>
    </source>
</evidence>
<feature type="transmembrane region" description="Helical" evidence="2">
    <location>
        <begin position="647"/>
        <end position="670"/>
    </location>
</feature>
<evidence type="ECO:0000256" key="1">
    <source>
        <dbReference type="SAM" id="MobiDB-lite"/>
    </source>
</evidence>
<feature type="transmembrane region" description="Helical" evidence="2">
    <location>
        <begin position="363"/>
        <end position="386"/>
    </location>
</feature>
<gene>
    <name evidence="3" type="ORF">BSAL_57870</name>
</gene>
<feature type="transmembrane region" description="Helical" evidence="2">
    <location>
        <begin position="477"/>
        <end position="502"/>
    </location>
</feature>
<reference evidence="4" key="1">
    <citation type="submission" date="2015-09" db="EMBL/GenBank/DDBJ databases">
        <authorList>
            <consortium name="Pathogen Informatics"/>
        </authorList>
    </citation>
    <scope>NUCLEOTIDE SEQUENCE [LARGE SCALE GENOMIC DNA]</scope>
    <source>
        <strain evidence="4">Lake Konstanz</strain>
    </source>
</reference>
<organism evidence="3 4">
    <name type="scientific">Bodo saltans</name>
    <name type="common">Flagellated protozoan</name>
    <dbReference type="NCBI Taxonomy" id="75058"/>
    <lineage>
        <taxon>Eukaryota</taxon>
        <taxon>Discoba</taxon>
        <taxon>Euglenozoa</taxon>
        <taxon>Kinetoplastea</taxon>
        <taxon>Metakinetoplastina</taxon>
        <taxon>Eubodonida</taxon>
        <taxon>Bodonidae</taxon>
        <taxon>Bodo</taxon>
    </lineage>
</organism>
<feature type="transmembrane region" description="Helical" evidence="2">
    <location>
        <begin position="554"/>
        <end position="576"/>
    </location>
</feature>
<dbReference type="EMBL" id="CYKH01000221">
    <property type="protein sequence ID" value="CUE97792.1"/>
    <property type="molecule type" value="Genomic_DNA"/>
</dbReference>
<sequence length="835" mass="92327">MASWIDDIVRCPAQLLNLTRNGTNSSSLLLDSSLVLPNGEDTLDLHNLSTLVRALLTVGHDQHHHEGRGDGAASHSTAKDLFPFASTTLLYGLLSLESLVFCVWCGWRLRGLLVFAASRRSGDIVRCPAQFLNLTWNATNSSSLLLDSSLVLPNGEDTLDLHNLSTLVRALLTVGHDQHHHEGRGDGAASHSTAKDLFPFASTTLLYGLLSLESLVFCVWCGWRLRGLLVFAASRRSGGGGSRSPSHFFFFCVWCGWRLRGLLVFAASRRSGSRSPSHLDGKSVVNTNSTTTTPLRGGSRYGSIFQPDGATPKNSTFTKIFGGWNRSRSDSVATPLVVNRSGGHAEESPVQVRIVTKSTDNTVWAFYFGSVVVLRLIATGTLVFAANYSGDNHEEALRISLLVQRVVHGVSCVWLAVALNIQRLYRVKDHKNAKANQALLRQATFINRFCFATFLIFSVGDFITSHTVSATSAAADALFWVSVGSLLLLAIPTILSTFWVVLHESQMQPTRLAKCMLTLGVLMHTIVELPPAFWNDHLLESFVDRTPCPLTYLSFYDMILVGQCITAGLLFAFVLLEHRRTSTIVHLDYLAFCDDRLYRRMQPTRLAKCMLTFGVLMHTIVELPPAFWNDHLLESFVDRTPCPLTYLSFYDMILVGQCITAGLLFAFVLLEHRRTSTIVHLDYLAFCDDRLYRRLTKDGTLPKQPLLLNVNSTTADKPPLGPGGRRSGGKRRSGGAAVKFRQHSMTSTAHSMSTVNTPKHPREGGGDEDDGFVQSERLDDAMFDDDDNGLNPQYQEEGYDDGAGEFTSEPTMMESDFARMEDGAVDEDVGRIRMF</sequence>
<keyword evidence="2 3" id="KW-0812">Transmembrane</keyword>
<feature type="transmembrane region" description="Helical" evidence="2">
    <location>
        <begin position="205"/>
        <end position="225"/>
    </location>
</feature>
<evidence type="ECO:0000313" key="3">
    <source>
        <dbReference type="EMBL" id="CUE97792.1"/>
    </source>
</evidence>
<feature type="transmembrane region" description="Helical" evidence="2">
    <location>
        <begin position="606"/>
        <end position="627"/>
    </location>
</feature>